<dbReference type="Proteomes" id="UP001629235">
    <property type="component" value="Unassembled WGS sequence"/>
</dbReference>
<sequence length="95" mass="10555">MSTMETEIGQLEKAVNTLVRRPRLIRQEYWASEIEDVLERPGITARDRQRLSALLDLLGMVANERPVHASAQANTPGNANCTASELSPSHEHPHA</sequence>
<proteinExistence type="predicted"/>
<organism evidence="1 2">
    <name type="scientific">Paraburkholderia rhynchosiae</name>
    <dbReference type="NCBI Taxonomy" id="487049"/>
    <lineage>
        <taxon>Bacteria</taxon>
        <taxon>Pseudomonadati</taxon>
        <taxon>Pseudomonadota</taxon>
        <taxon>Betaproteobacteria</taxon>
        <taxon>Burkholderiales</taxon>
        <taxon>Burkholderiaceae</taxon>
        <taxon>Paraburkholderia</taxon>
    </lineage>
</organism>
<evidence type="ECO:0000313" key="2">
    <source>
        <dbReference type="Proteomes" id="UP001629235"/>
    </source>
</evidence>
<name>A0ACC7NGQ9_9BURK</name>
<comment type="caution">
    <text evidence="1">The sequence shown here is derived from an EMBL/GenBank/DDBJ whole genome shotgun (WGS) entry which is preliminary data.</text>
</comment>
<protein>
    <submittedName>
        <fullName evidence="1">Uncharacterized protein</fullName>
    </submittedName>
</protein>
<keyword evidence="2" id="KW-1185">Reference proteome</keyword>
<evidence type="ECO:0000313" key="1">
    <source>
        <dbReference type="EMBL" id="MFM0106240.1"/>
    </source>
</evidence>
<dbReference type="EMBL" id="JAQQDW010000050">
    <property type="protein sequence ID" value="MFM0106240.1"/>
    <property type="molecule type" value="Genomic_DNA"/>
</dbReference>
<reference evidence="1 2" key="1">
    <citation type="journal article" date="2024" name="Chem. Sci.">
        <title>Discovery of megapolipeptins by genome mining of a Burkholderiales bacteria collection.</title>
        <authorList>
            <person name="Paulo B.S."/>
            <person name="Recchia M.J.J."/>
            <person name="Lee S."/>
            <person name="Fergusson C.H."/>
            <person name="Romanowski S.B."/>
            <person name="Hernandez A."/>
            <person name="Krull N."/>
            <person name="Liu D.Y."/>
            <person name="Cavanagh H."/>
            <person name="Bos A."/>
            <person name="Gray C.A."/>
            <person name="Murphy B.T."/>
            <person name="Linington R.G."/>
            <person name="Eustaquio A.S."/>
        </authorList>
    </citation>
    <scope>NUCLEOTIDE SEQUENCE [LARGE SCALE GENOMIC DNA]</scope>
    <source>
        <strain evidence="1 2">RL18-126-BIB-B</strain>
    </source>
</reference>
<accession>A0ACC7NGQ9</accession>
<gene>
    <name evidence="1" type="ORF">PQR01_22785</name>
</gene>